<name>A0A941IV89_9ACTN</name>
<comment type="function">
    <text evidence="3">DNA-dependent ATPase and ATP-dependent 5'-3' DNA helicase. Has no activity on blunt DNA or DNA with 3'-overhangs, requires at least 10 bases of 5'-ssDNA for helicase activity.</text>
</comment>
<dbReference type="GO" id="GO:0005524">
    <property type="term" value="F:ATP binding"/>
    <property type="evidence" value="ECO:0007669"/>
    <property type="project" value="UniProtKB-UniRule"/>
</dbReference>
<evidence type="ECO:0000256" key="4">
    <source>
        <dbReference type="SAM" id="MobiDB-lite"/>
    </source>
</evidence>
<keyword evidence="3" id="KW-0413">Isomerase</keyword>
<dbReference type="AlphaFoldDB" id="A0A941IV89"/>
<dbReference type="RefSeq" id="WP_212533263.1">
    <property type="nucleotide sequence ID" value="NZ_JAGSOG010000333.1"/>
</dbReference>
<dbReference type="EC" id="5.6.2.3" evidence="3"/>
<dbReference type="PANTHER" id="PTHR43788:SF6">
    <property type="entry name" value="DNA HELICASE B"/>
    <property type="match status" value="1"/>
</dbReference>
<dbReference type="Pfam" id="PF13604">
    <property type="entry name" value="AAA_30"/>
    <property type="match status" value="1"/>
</dbReference>
<dbReference type="CDD" id="cd18809">
    <property type="entry name" value="SF1_C_RecD"/>
    <property type="match status" value="1"/>
</dbReference>
<dbReference type="Gene3D" id="3.40.50.300">
    <property type="entry name" value="P-loop containing nucleotide triphosphate hydrolases"/>
    <property type="match status" value="3"/>
</dbReference>
<evidence type="ECO:0000259" key="6">
    <source>
        <dbReference type="Pfam" id="PF14490"/>
    </source>
</evidence>
<dbReference type="InterPro" id="IPR027417">
    <property type="entry name" value="P-loop_NTPase"/>
</dbReference>
<feature type="region of interest" description="Disordered" evidence="4">
    <location>
        <begin position="434"/>
        <end position="477"/>
    </location>
</feature>
<dbReference type="Pfam" id="PF14490">
    <property type="entry name" value="HHH_RecD2"/>
    <property type="match status" value="1"/>
</dbReference>
<dbReference type="Gene3D" id="1.10.10.2220">
    <property type="match status" value="1"/>
</dbReference>
<dbReference type="Pfam" id="PF13538">
    <property type="entry name" value="UvrD_C_2"/>
    <property type="match status" value="1"/>
</dbReference>
<dbReference type="HAMAP" id="MF_01488">
    <property type="entry name" value="RecD2"/>
    <property type="match status" value="1"/>
</dbReference>
<reference evidence="8" key="1">
    <citation type="submission" date="2021-04" db="EMBL/GenBank/DDBJ databases">
        <title>Genome based classification of Actinospica acidithermotolerans sp. nov., an actinobacterium isolated from an Indonesian hot spring.</title>
        <authorList>
            <person name="Kusuma A.B."/>
            <person name="Putra K.E."/>
            <person name="Nafisah S."/>
            <person name="Loh J."/>
            <person name="Nouioui I."/>
            <person name="Goodfellow M."/>
        </authorList>
    </citation>
    <scope>NUCLEOTIDE SEQUENCE</scope>
    <source>
        <strain evidence="8">CSCA 57</strain>
    </source>
</reference>
<comment type="catalytic activity">
    <reaction evidence="3">
        <text>ATP + H2O = ADP + phosphate + H(+)</text>
        <dbReference type="Rhea" id="RHEA:13065"/>
        <dbReference type="ChEBI" id="CHEBI:15377"/>
        <dbReference type="ChEBI" id="CHEBI:15378"/>
        <dbReference type="ChEBI" id="CHEBI:30616"/>
        <dbReference type="ChEBI" id="CHEBI:43474"/>
        <dbReference type="ChEBI" id="CHEBI:456216"/>
        <dbReference type="EC" id="5.6.2.3"/>
    </reaction>
</comment>
<feature type="compositionally biased region" description="Polar residues" evidence="4">
    <location>
        <begin position="1"/>
        <end position="10"/>
    </location>
</feature>
<feature type="compositionally biased region" description="Low complexity" evidence="4">
    <location>
        <begin position="11"/>
        <end position="30"/>
    </location>
</feature>
<protein>
    <recommendedName>
        <fullName evidence="3">ATP-dependent RecD2 DNA helicase</fullName>
        <ecNumber evidence="3">5.6.2.3</ecNumber>
    </recommendedName>
    <alternativeName>
        <fullName evidence="3">DNA 5'-3' helicase subunit RecD2</fullName>
    </alternativeName>
</protein>
<evidence type="ECO:0000256" key="3">
    <source>
        <dbReference type="HAMAP-Rule" id="MF_01488"/>
    </source>
</evidence>
<feature type="binding site" evidence="3">
    <location>
        <begin position="385"/>
        <end position="389"/>
    </location>
    <ligand>
        <name>ATP</name>
        <dbReference type="ChEBI" id="CHEBI:30616"/>
    </ligand>
</feature>
<keyword evidence="3" id="KW-0347">Helicase</keyword>
<feature type="region of interest" description="Disordered" evidence="4">
    <location>
        <begin position="1"/>
        <end position="30"/>
    </location>
</feature>
<keyword evidence="9" id="KW-1185">Reference proteome</keyword>
<evidence type="ECO:0000259" key="5">
    <source>
        <dbReference type="Pfam" id="PF13538"/>
    </source>
</evidence>
<proteinExistence type="inferred from homology"/>
<feature type="domain" description="UvrD-like helicase C-terminal" evidence="5">
    <location>
        <begin position="715"/>
        <end position="763"/>
    </location>
</feature>
<dbReference type="EMBL" id="JAGSOG010000333">
    <property type="protein sequence ID" value="MBR7838813.1"/>
    <property type="molecule type" value="Genomic_DNA"/>
</dbReference>
<dbReference type="GO" id="GO:0009338">
    <property type="term" value="C:exodeoxyribonuclease V complex"/>
    <property type="evidence" value="ECO:0007669"/>
    <property type="project" value="TreeGrafter"/>
</dbReference>
<dbReference type="Proteomes" id="UP000675781">
    <property type="component" value="Unassembled WGS sequence"/>
</dbReference>
<evidence type="ECO:0000313" key="8">
    <source>
        <dbReference type="EMBL" id="MBR7838813.1"/>
    </source>
</evidence>
<sequence>MDALEQTASTGPGAAPGAEPADGPGAAAGPAGPAELACVVEFILFIRDDGFTVLRAVPVGAAGAGRGAEPFDAAGVELAGVRPGETLRLSGSWEETRRRGPRLAVRGCERLRPDSVRSIRRYLASGLVRGIGPLLAQALTDRFGEQTLEVIEQEPGRLEEVYGIGRRRSRWIVESWHAQAEIRELMAALRGYGINPLLAERLHRDYGSTARETLTRHPYRLVGEVEGIGFATADRIGLAQGESPTSAERLEAAVWEVCASDGPRSGHCHLPVAQVVTDAAQLADQPPELLRAALERLGTGKTSPLVLEPHPVTAEPIAAVRAAYRAERRLARDLAALAAAPSDLPRAVRRLVEQDEFGPDLDQGQREAVRMALTHPVSVLTGGPGCGKSHTVRELVRLVRAGGGSVTLAAPTGKAARRLAELTGADAMTVHRLAADPHPGDAGSLPGAAGPVPRHEREPGSARDAEAAPEPDPQEADTLFGARSTMVHLIVVDEASMLDVYLAARLTARIPPGTHLLLVGDVDQLPSVGPGAVLADVLAVPGIARTTLTRVFRQAERSTIVSNAHLIRQGRLPQLKRSDFWFAELDDPERIAELVTEIATERLPRKLGVDPAKVQVLCPARRGAAGAAQVARMLQERLNPRAENEPEYWHGPRVFRAGDRVIATRNDYARGAHGVFNGTLGTVVDLDLREAGLTVETEDGEQIRYDLDDLDDLGHSYALTVHKAQGSEFPHVVAPLTMDAPRLLTRRLLYTLATRARTTVVLVGQPRALRHALDTPGPARATLLAPRLAAALAEL</sequence>
<dbReference type="InterPro" id="IPR041451">
    <property type="entry name" value="RecD2_SH13"/>
</dbReference>
<keyword evidence="3" id="KW-0378">Hydrolase</keyword>
<accession>A0A941IV89</accession>
<feature type="compositionally biased region" description="Basic and acidic residues" evidence="4">
    <location>
        <begin position="453"/>
        <end position="466"/>
    </location>
</feature>
<dbReference type="InterPro" id="IPR029493">
    <property type="entry name" value="RecD2-like_HHH"/>
</dbReference>
<evidence type="ECO:0000313" key="9">
    <source>
        <dbReference type="Proteomes" id="UP000675781"/>
    </source>
</evidence>
<organism evidence="8 9">
    <name type="scientific">Actinospica durhamensis</name>
    <dbReference type="NCBI Taxonomy" id="1508375"/>
    <lineage>
        <taxon>Bacteria</taxon>
        <taxon>Bacillati</taxon>
        <taxon>Actinomycetota</taxon>
        <taxon>Actinomycetes</taxon>
        <taxon>Catenulisporales</taxon>
        <taxon>Actinospicaceae</taxon>
        <taxon>Actinospica</taxon>
    </lineage>
</organism>
<dbReference type="InterPro" id="IPR027785">
    <property type="entry name" value="UvrD-like_helicase_C"/>
</dbReference>
<dbReference type="InterPro" id="IPR010994">
    <property type="entry name" value="RuvA_2-like"/>
</dbReference>
<feature type="domain" description="ATP-dependent RecD2 DNA helicase SH3" evidence="7">
    <location>
        <begin position="632"/>
        <end position="696"/>
    </location>
</feature>
<feature type="domain" description="ATP-dependent RecD2 DNA helicase-like helix-hairpin-helix" evidence="6">
    <location>
        <begin position="179"/>
        <end position="268"/>
    </location>
</feature>
<dbReference type="PANTHER" id="PTHR43788">
    <property type="entry name" value="DNA2/NAM7 HELICASE FAMILY MEMBER"/>
    <property type="match status" value="1"/>
</dbReference>
<keyword evidence="2 3" id="KW-0067">ATP-binding</keyword>
<dbReference type="GO" id="GO:0016787">
    <property type="term" value="F:hydrolase activity"/>
    <property type="evidence" value="ECO:0007669"/>
    <property type="project" value="UniProtKB-KW"/>
</dbReference>
<dbReference type="GO" id="GO:0006310">
    <property type="term" value="P:DNA recombination"/>
    <property type="evidence" value="ECO:0007669"/>
    <property type="project" value="InterPro"/>
</dbReference>
<dbReference type="InterPro" id="IPR050534">
    <property type="entry name" value="Coronavir_polyprotein_1ab"/>
</dbReference>
<dbReference type="GO" id="GO:0003677">
    <property type="term" value="F:DNA binding"/>
    <property type="evidence" value="ECO:0007669"/>
    <property type="project" value="UniProtKB-UniRule"/>
</dbReference>
<dbReference type="Gene3D" id="2.30.30.940">
    <property type="match status" value="1"/>
</dbReference>
<dbReference type="GO" id="GO:0017116">
    <property type="term" value="F:single-stranded DNA helicase activity"/>
    <property type="evidence" value="ECO:0007669"/>
    <property type="project" value="TreeGrafter"/>
</dbReference>
<comment type="caution">
    <text evidence="8">The sequence shown here is derived from an EMBL/GenBank/DDBJ whole genome shotgun (WGS) entry which is preliminary data.</text>
</comment>
<dbReference type="SUPFAM" id="SSF52540">
    <property type="entry name" value="P-loop containing nucleoside triphosphate hydrolases"/>
    <property type="match status" value="2"/>
</dbReference>
<gene>
    <name evidence="3" type="primary">recD2</name>
    <name evidence="8" type="ORF">KDL01_36435</name>
</gene>
<dbReference type="Pfam" id="PF18335">
    <property type="entry name" value="SH3_13"/>
    <property type="match status" value="1"/>
</dbReference>
<dbReference type="Gene3D" id="1.10.150.20">
    <property type="entry name" value="5' to 3' exonuclease, C-terminal subdomain"/>
    <property type="match status" value="1"/>
</dbReference>
<evidence type="ECO:0000259" key="7">
    <source>
        <dbReference type="Pfam" id="PF18335"/>
    </source>
</evidence>
<dbReference type="GO" id="GO:0043139">
    <property type="term" value="F:5'-3' DNA helicase activity"/>
    <property type="evidence" value="ECO:0007669"/>
    <property type="project" value="UniProtKB-UniRule"/>
</dbReference>
<comment type="similarity">
    <text evidence="3">Belongs to the RecD family. RecD2 subfamily.</text>
</comment>
<keyword evidence="1 3" id="KW-0547">Nucleotide-binding</keyword>
<dbReference type="CDD" id="cd17933">
    <property type="entry name" value="DEXSc_RecD-like"/>
    <property type="match status" value="1"/>
</dbReference>
<evidence type="ECO:0000256" key="1">
    <source>
        <dbReference type="ARBA" id="ARBA00022741"/>
    </source>
</evidence>
<evidence type="ECO:0000256" key="2">
    <source>
        <dbReference type="ARBA" id="ARBA00022840"/>
    </source>
</evidence>
<dbReference type="SUPFAM" id="SSF47781">
    <property type="entry name" value="RuvA domain 2-like"/>
    <property type="match status" value="1"/>
</dbReference>
<keyword evidence="3" id="KW-0238">DNA-binding</keyword>
<dbReference type="InterPro" id="IPR006345">
    <property type="entry name" value="RecD2"/>
</dbReference>